<keyword evidence="1" id="KW-0472">Membrane</keyword>
<accession>E8V1T4</accession>
<evidence type="ECO:0000256" key="1">
    <source>
        <dbReference type="SAM" id="Phobius"/>
    </source>
</evidence>
<evidence type="ECO:0000313" key="3">
    <source>
        <dbReference type="Proteomes" id="UP000006844"/>
    </source>
</evidence>
<dbReference type="RefSeq" id="WP_013569155.1">
    <property type="nucleotide sequence ID" value="NC_014963.1"/>
</dbReference>
<keyword evidence="3" id="KW-1185">Reference proteome</keyword>
<dbReference type="EMBL" id="CP002467">
    <property type="protein sequence ID" value="ADV83422.1"/>
    <property type="molecule type" value="Genomic_DNA"/>
</dbReference>
<reference evidence="2 3" key="1">
    <citation type="journal article" date="2012" name="Stand. Genomic Sci.">
        <title>Complete genome sequence of Terriglobus saanensis type strain SP1PR4(T), an Acidobacteria from tundra soil.</title>
        <authorList>
            <person name="Rawat S.R."/>
            <person name="Mannisto M.K."/>
            <person name="Starovoytov V."/>
            <person name="Goodwin L."/>
            <person name="Nolan M."/>
            <person name="Hauser L."/>
            <person name="Land M."/>
            <person name="Davenport K.W."/>
            <person name="Woyke T."/>
            <person name="Haggblom M.M."/>
        </authorList>
    </citation>
    <scope>NUCLEOTIDE SEQUENCE</scope>
    <source>
        <strain evidence="3">ATCC BAA-1853 / DSM 23119 / SP1PR4</strain>
    </source>
</reference>
<keyword evidence="1" id="KW-1133">Transmembrane helix</keyword>
<evidence type="ECO:0000313" key="2">
    <source>
        <dbReference type="EMBL" id="ADV83422.1"/>
    </source>
</evidence>
<dbReference type="HOGENOM" id="CLU_036287_0_0_0"/>
<name>E8V1T4_TERSS</name>
<proteinExistence type="predicted"/>
<sequence length="442" mass="49397">MSVLHENPASLSDTSIPASVEERLAIIERVANSTQFSKSTRLRDFLRFVGKRSVKAGANEIHEHEIGVQVFGRSESYDRGQDNIVRVNATELRKRIDSYFSSEGAHETLIFTIPRGSYIPVYEYRSLAPDIPATGEPPVPLGIDSLLPSASRWKNSQVFWIFLSAGLAAICIFQFVQMRSLNTPTRAWANKPNVVAFWTEFTKPNTLTDIVLPDEAVSMSEEIVGHPITLSDYLDKAYIHEFESSPKMSAERKADLHTIFNHNLVTFGGFHAAQEIIEIGPIARSMHLVHSRFYEAESLKRNNLILIGGKKANPWVHLFDDQVNFSLDYDDAHSQAFVSNHQPKPGEEPIYKVVMDRNALYGYSVISYLPNPSHTGNVLIIAGTDSDATAAAAEFLTSEEGLRKLRTTFGGGEFHYFEVLLKTSRLSGTSFNSQLVAYRTHA</sequence>
<organism evidence="2 3">
    <name type="scientific">Terriglobus saanensis (strain ATCC BAA-1853 / DSM 23119 / SP1PR4)</name>
    <dbReference type="NCBI Taxonomy" id="401053"/>
    <lineage>
        <taxon>Bacteria</taxon>
        <taxon>Pseudomonadati</taxon>
        <taxon>Acidobacteriota</taxon>
        <taxon>Terriglobia</taxon>
        <taxon>Terriglobales</taxon>
        <taxon>Acidobacteriaceae</taxon>
        <taxon>Terriglobus</taxon>
    </lineage>
</organism>
<keyword evidence="1" id="KW-0812">Transmembrane</keyword>
<gene>
    <name evidence="2" type="ordered locus">AciPR4_2644</name>
</gene>
<dbReference type="AlphaFoldDB" id="E8V1T4"/>
<dbReference type="STRING" id="401053.AciPR4_2644"/>
<protein>
    <submittedName>
        <fullName evidence="2">Uncharacterized protein</fullName>
    </submittedName>
</protein>
<feature type="transmembrane region" description="Helical" evidence="1">
    <location>
        <begin position="158"/>
        <end position="176"/>
    </location>
</feature>
<dbReference type="eggNOG" id="COG3609">
    <property type="taxonomic scope" value="Bacteria"/>
</dbReference>
<dbReference type="Proteomes" id="UP000006844">
    <property type="component" value="Chromosome"/>
</dbReference>
<dbReference type="KEGG" id="tsa:AciPR4_2644"/>